<evidence type="ECO:0000313" key="5">
    <source>
        <dbReference type="Proteomes" id="UP001163947"/>
    </source>
</evidence>
<keyword evidence="4" id="KW-1185">Reference proteome</keyword>
<name>A0A059MHS7_9NOCA</name>
<evidence type="ECO:0008006" key="6">
    <source>
        <dbReference type="Google" id="ProtNLM"/>
    </source>
</evidence>
<evidence type="ECO:0000313" key="3">
    <source>
        <dbReference type="EMBL" id="UYF94162.1"/>
    </source>
</evidence>
<accession>A0A059MHS7</accession>
<organism evidence="3 5">
    <name type="scientific">Rhodococcus aetherivorans</name>
    <dbReference type="NCBI Taxonomy" id="191292"/>
    <lineage>
        <taxon>Bacteria</taxon>
        <taxon>Bacillati</taxon>
        <taxon>Actinomycetota</taxon>
        <taxon>Actinomycetes</taxon>
        <taxon>Mycobacteriales</taxon>
        <taxon>Nocardiaceae</taxon>
        <taxon>Rhodococcus</taxon>
    </lineage>
</organism>
<accession>N1LZC6</accession>
<dbReference type="AlphaFoldDB" id="A0A059MHS7"/>
<protein>
    <recommendedName>
        <fullName evidence="6">Secreted protein</fullName>
    </recommendedName>
</protein>
<dbReference type="GeneID" id="83624305"/>
<dbReference type="Proteomes" id="UP001163947">
    <property type="component" value="Chromosome"/>
</dbReference>
<dbReference type="EMBL" id="CP106982">
    <property type="protein sequence ID" value="UYF94162.1"/>
    <property type="molecule type" value="Genomic_DNA"/>
</dbReference>
<dbReference type="RefSeq" id="WP_006933304.1">
    <property type="nucleotide sequence ID" value="NZ_BAAAYP010000065.1"/>
</dbReference>
<reference evidence="2" key="2">
    <citation type="submission" date="2019-10" db="EMBL/GenBank/DDBJ databases">
        <title>Draft genome sequence of Rhodococcus aetherivorans JCM 14343.</title>
        <authorList>
            <person name="Inoue D."/>
            <person name="Nakazawa M."/>
            <person name="Yamamoto N."/>
            <person name="Sei K."/>
            <person name="Ike M."/>
        </authorList>
    </citation>
    <scope>NUCLEOTIDE SEQUENCE</scope>
    <source>
        <strain evidence="2">JCM 14343</strain>
    </source>
</reference>
<accession>A0A0F6VFH2</accession>
<gene>
    <name evidence="3" type="ORF">OCS65_27795</name>
    <name evidence="2" type="ORF">RAJCM14343_1125</name>
</gene>
<evidence type="ECO:0000313" key="2">
    <source>
        <dbReference type="EMBL" id="GES35876.1"/>
    </source>
</evidence>
<proteinExistence type="predicted"/>
<evidence type="ECO:0000256" key="1">
    <source>
        <dbReference type="SAM" id="SignalP"/>
    </source>
</evidence>
<dbReference type="KEGG" id="rav:AAT18_01535"/>
<dbReference type="EMBL" id="BLAH01000028">
    <property type="protein sequence ID" value="GES35876.1"/>
    <property type="molecule type" value="Genomic_DNA"/>
</dbReference>
<keyword evidence="1" id="KW-0732">Signal</keyword>
<reference evidence="2 4" key="1">
    <citation type="journal article" date="2018" name="Biodegradation">
        <title>1,4-Dioxane degradation characteristics of Rhodococcus aetherivorans JCM 14343.</title>
        <authorList>
            <person name="Inoue D."/>
            <person name="Tsunoda T."/>
            <person name="Yamamoto N."/>
            <person name="Ike M."/>
            <person name="Sei K."/>
        </authorList>
    </citation>
    <scope>NUCLEOTIDE SEQUENCE [LARGE SCALE GENOMIC DNA]</scope>
    <source>
        <strain evidence="2 4">JCM 14343</strain>
    </source>
</reference>
<sequence>MSRKFAARTTAVAASAVVLALLNAPAASAQTVHAATLGPVVGSTGVGTGSAAPTEALVHDYVNVYTNVNTPGVTHFGGSVKCFCLVTWVNEDTGTTGVNELPDFPEIGEEQVLSGRAETGPGRVRATVTVPDGTTWVSASGSWVVP</sequence>
<reference evidence="3" key="3">
    <citation type="submission" date="2022-09" db="EMBL/GenBank/DDBJ databases">
        <title>The genome sequence of Rhodococcus aetherivorans N1.</title>
        <authorList>
            <person name="Jiang W."/>
        </authorList>
    </citation>
    <scope>NUCLEOTIDE SEQUENCE</scope>
    <source>
        <strain evidence="3">N1</strain>
    </source>
</reference>
<feature type="chain" id="PRO_5044539146" description="Secreted protein" evidence="1">
    <location>
        <begin position="30"/>
        <end position="146"/>
    </location>
</feature>
<dbReference type="Proteomes" id="UP000325466">
    <property type="component" value="Unassembled WGS sequence"/>
</dbReference>
<evidence type="ECO:0000313" key="4">
    <source>
        <dbReference type="Proteomes" id="UP000325466"/>
    </source>
</evidence>
<feature type="signal peptide" evidence="1">
    <location>
        <begin position="1"/>
        <end position="29"/>
    </location>
</feature>